<feature type="compositionally biased region" description="Basic residues" evidence="7">
    <location>
        <begin position="398"/>
        <end position="408"/>
    </location>
</feature>
<dbReference type="PROSITE" id="PS00028">
    <property type="entry name" value="ZINC_FINGER_C2H2_1"/>
    <property type="match status" value="2"/>
</dbReference>
<feature type="domain" description="C2H2-type" evidence="9">
    <location>
        <begin position="509"/>
        <end position="538"/>
    </location>
</feature>
<dbReference type="InterPro" id="IPR054076">
    <property type="entry name" value="ZUO1-like_ZHD"/>
</dbReference>
<dbReference type="SMART" id="SM00451">
    <property type="entry name" value="ZnF_U1"/>
    <property type="match status" value="1"/>
</dbReference>
<dbReference type="SMART" id="SM00355">
    <property type="entry name" value="ZnF_C2H2"/>
    <property type="match status" value="2"/>
</dbReference>
<reference evidence="10" key="2">
    <citation type="submission" date="2017-10" db="EMBL/GenBank/DDBJ databases">
        <title>Ladona fulva Genome sequencing and assembly.</title>
        <authorList>
            <person name="Murali S."/>
            <person name="Richards S."/>
            <person name="Bandaranaike D."/>
            <person name="Bellair M."/>
            <person name="Blankenburg K."/>
            <person name="Chao H."/>
            <person name="Dinh H."/>
            <person name="Doddapaneni H."/>
            <person name="Dugan-Rocha S."/>
            <person name="Elkadiri S."/>
            <person name="Gnanaolivu R."/>
            <person name="Hernandez B."/>
            <person name="Skinner E."/>
            <person name="Javaid M."/>
            <person name="Lee S."/>
            <person name="Li M."/>
            <person name="Ming W."/>
            <person name="Munidasa M."/>
            <person name="Muniz J."/>
            <person name="Nguyen L."/>
            <person name="Hughes D."/>
            <person name="Osuji N."/>
            <person name="Pu L.-L."/>
            <person name="Puazo M."/>
            <person name="Qu C."/>
            <person name="Quiroz J."/>
            <person name="Raj R."/>
            <person name="Weissenberger G."/>
            <person name="Xin Y."/>
            <person name="Zou X."/>
            <person name="Han Y."/>
            <person name="Worley K."/>
            <person name="Muzny D."/>
            <person name="Gibbs R."/>
        </authorList>
    </citation>
    <scope>NUCLEOTIDE SEQUENCE</scope>
    <source>
        <strain evidence="10">Sampled in the wild</strain>
    </source>
</reference>
<dbReference type="GO" id="GO:0005737">
    <property type="term" value="C:cytoplasm"/>
    <property type="evidence" value="ECO:0007669"/>
    <property type="project" value="TreeGrafter"/>
</dbReference>
<dbReference type="AlphaFoldDB" id="A0A8K0NVK0"/>
<dbReference type="Gene3D" id="1.10.287.110">
    <property type="entry name" value="DnaJ domain"/>
    <property type="match status" value="1"/>
</dbReference>
<comment type="caution">
    <text evidence="10">The sequence shown here is derived from an EMBL/GenBank/DDBJ whole genome shotgun (WGS) entry which is preliminary data.</text>
</comment>
<dbReference type="Pfam" id="PF21884">
    <property type="entry name" value="ZUO1-like_ZHD"/>
    <property type="match status" value="1"/>
</dbReference>
<protein>
    <recommendedName>
        <fullName evidence="4">DnaJ homolog subfamily C member 21</fullName>
    </recommendedName>
</protein>
<dbReference type="SUPFAM" id="SSF46565">
    <property type="entry name" value="Chaperone J-domain"/>
    <property type="match status" value="1"/>
</dbReference>
<name>A0A8K0NVK0_LADFU</name>
<dbReference type="FunFam" id="1.10.287.110:FF:000046">
    <property type="entry name" value="dnaJ homolog subfamily C member 21"/>
    <property type="match status" value="1"/>
</dbReference>
<evidence type="ECO:0000256" key="7">
    <source>
        <dbReference type="SAM" id="MobiDB-lite"/>
    </source>
</evidence>
<evidence type="ECO:0000256" key="3">
    <source>
        <dbReference type="ARBA" id="ARBA00022833"/>
    </source>
</evidence>
<dbReference type="PANTHER" id="PTHR44029:SF1">
    <property type="entry name" value="DNAJ HOMOLOG SUBFAMILY C MEMBER 21"/>
    <property type="match status" value="1"/>
</dbReference>
<dbReference type="PROSITE" id="PS50076">
    <property type="entry name" value="DNAJ_2"/>
    <property type="match status" value="1"/>
</dbReference>
<gene>
    <name evidence="10" type="ORF">J437_LFUL002628</name>
</gene>
<keyword evidence="11" id="KW-1185">Reference proteome</keyword>
<dbReference type="PROSITE" id="PS50157">
    <property type="entry name" value="ZINC_FINGER_C2H2_2"/>
    <property type="match status" value="1"/>
</dbReference>
<feature type="domain" description="J" evidence="8">
    <location>
        <begin position="15"/>
        <end position="81"/>
    </location>
</feature>
<dbReference type="InterPro" id="IPR001623">
    <property type="entry name" value="DnaJ_domain"/>
</dbReference>
<keyword evidence="3" id="KW-0862">Zinc</keyword>
<feature type="coiled-coil region" evidence="6">
    <location>
        <begin position="246"/>
        <end position="302"/>
    </location>
</feature>
<organism evidence="10 11">
    <name type="scientific">Ladona fulva</name>
    <name type="common">Scarce chaser dragonfly</name>
    <name type="synonym">Libellula fulva</name>
    <dbReference type="NCBI Taxonomy" id="123851"/>
    <lineage>
        <taxon>Eukaryota</taxon>
        <taxon>Metazoa</taxon>
        <taxon>Ecdysozoa</taxon>
        <taxon>Arthropoda</taxon>
        <taxon>Hexapoda</taxon>
        <taxon>Insecta</taxon>
        <taxon>Pterygota</taxon>
        <taxon>Palaeoptera</taxon>
        <taxon>Odonata</taxon>
        <taxon>Epiprocta</taxon>
        <taxon>Anisoptera</taxon>
        <taxon>Libelluloidea</taxon>
        <taxon>Libellulidae</taxon>
        <taxon>Ladona</taxon>
    </lineage>
</organism>
<evidence type="ECO:0000256" key="5">
    <source>
        <dbReference type="PROSITE-ProRule" id="PRU00042"/>
    </source>
</evidence>
<dbReference type="Proteomes" id="UP000792457">
    <property type="component" value="Unassembled WGS sequence"/>
</dbReference>
<dbReference type="Pfam" id="PF12171">
    <property type="entry name" value="zf-C2H2_jaz"/>
    <property type="match status" value="1"/>
</dbReference>
<evidence type="ECO:0000256" key="6">
    <source>
        <dbReference type="SAM" id="Coils"/>
    </source>
</evidence>
<dbReference type="InterPro" id="IPR036236">
    <property type="entry name" value="Znf_C2H2_sf"/>
</dbReference>
<feature type="region of interest" description="Disordered" evidence="7">
    <location>
        <begin position="137"/>
        <end position="159"/>
    </location>
</feature>
<evidence type="ECO:0000256" key="2">
    <source>
        <dbReference type="ARBA" id="ARBA00022771"/>
    </source>
</evidence>
<feature type="compositionally biased region" description="Basic and acidic residues" evidence="7">
    <location>
        <begin position="409"/>
        <end position="420"/>
    </location>
</feature>
<dbReference type="PANTHER" id="PTHR44029">
    <property type="entry name" value="DNAJ HOMOLOG SUBFAMILY C MEMBER 21"/>
    <property type="match status" value="1"/>
</dbReference>
<dbReference type="GO" id="GO:0008270">
    <property type="term" value="F:zinc ion binding"/>
    <property type="evidence" value="ECO:0007669"/>
    <property type="project" value="UniProtKB-KW"/>
</dbReference>
<dbReference type="EMBL" id="KZ308158">
    <property type="protein sequence ID" value="KAG8223383.1"/>
    <property type="molecule type" value="Genomic_DNA"/>
</dbReference>
<dbReference type="InterPro" id="IPR003604">
    <property type="entry name" value="Matrin/U1-like-C_Znf_C2H2"/>
</dbReference>
<dbReference type="OrthoDB" id="552049at2759"/>
<keyword evidence="2 5" id="KW-0863">Zinc-finger</keyword>
<feature type="compositionally biased region" description="Acidic residues" evidence="7">
    <location>
        <begin position="379"/>
        <end position="391"/>
    </location>
</feature>
<feature type="compositionally biased region" description="Basic residues" evidence="7">
    <location>
        <begin position="433"/>
        <end position="444"/>
    </location>
</feature>
<dbReference type="CDD" id="cd06257">
    <property type="entry name" value="DnaJ"/>
    <property type="match status" value="1"/>
</dbReference>
<proteinExistence type="predicted"/>
<dbReference type="SMART" id="SM00271">
    <property type="entry name" value="DnaJ"/>
    <property type="match status" value="1"/>
</dbReference>
<feature type="compositionally biased region" description="Acidic residues" evidence="7">
    <location>
        <begin position="137"/>
        <end position="151"/>
    </location>
</feature>
<dbReference type="InterPro" id="IPR036869">
    <property type="entry name" value="J_dom_sf"/>
</dbReference>
<dbReference type="GO" id="GO:0003676">
    <property type="term" value="F:nucleic acid binding"/>
    <property type="evidence" value="ECO:0007669"/>
    <property type="project" value="InterPro"/>
</dbReference>
<dbReference type="SUPFAM" id="SSF57667">
    <property type="entry name" value="beta-beta-alpha zinc fingers"/>
    <property type="match status" value="1"/>
</dbReference>
<dbReference type="InterPro" id="IPR051964">
    <property type="entry name" value="Chaperone_stress_response"/>
</dbReference>
<evidence type="ECO:0000313" key="11">
    <source>
        <dbReference type="Proteomes" id="UP000792457"/>
    </source>
</evidence>
<evidence type="ECO:0000259" key="9">
    <source>
        <dbReference type="PROSITE" id="PS50157"/>
    </source>
</evidence>
<accession>A0A8K0NVK0</accession>
<evidence type="ECO:0000259" key="8">
    <source>
        <dbReference type="PROSITE" id="PS50076"/>
    </source>
</evidence>
<evidence type="ECO:0000256" key="1">
    <source>
        <dbReference type="ARBA" id="ARBA00022723"/>
    </source>
</evidence>
<dbReference type="InterPro" id="IPR013087">
    <property type="entry name" value="Znf_C2H2_type"/>
</dbReference>
<evidence type="ECO:0000256" key="4">
    <source>
        <dbReference type="ARBA" id="ARBA00074367"/>
    </source>
</evidence>
<dbReference type="InterPro" id="IPR022755">
    <property type="entry name" value="Znf_C2H2_jaz"/>
</dbReference>
<evidence type="ECO:0000313" key="10">
    <source>
        <dbReference type="EMBL" id="KAG8223383.1"/>
    </source>
</evidence>
<feature type="region of interest" description="Disordered" evidence="7">
    <location>
        <begin position="379"/>
        <end position="502"/>
    </location>
</feature>
<feature type="compositionally biased region" description="Polar residues" evidence="7">
    <location>
        <begin position="461"/>
        <end position="473"/>
    </location>
</feature>
<reference evidence="10" key="1">
    <citation type="submission" date="2013-04" db="EMBL/GenBank/DDBJ databases">
        <authorList>
            <person name="Qu J."/>
            <person name="Murali S.C."/>
            <person name="Bandaranaike D."/>
            <person name="Bellair M."/>
            <person name="Blankenburg K."/>
            <person name="Chao H."/>
            <person name="Dinh H."/>
            <person name="Doddapaneni H."/>
            <person name="Downs B."/>
            <person name="Dugan-Rocha S."/>
            <person name="Elkadiri S."/>
            <person name="Gnanaolivu R.D."/>
            <person name="Hernandez B."/>
            <person name="Javaid M."/>
            <person name="Jayaseelan J.C."/>
            <person name="Lee S."/>
            <person name="Li M."/>
            <person name="Ming W."/>
            <person name="Munidasa M."/>
            <person name="Muniz J."/>
            <person name="Nguyen L."/>
            <person name="Ongeri F."/>
            <person name="Osuji N."/>
            <person name="Pu L.-L."/>
            <person name="Puazo M."/>
            <person name="Qu C."/>
            <person name="Quiroz J."/>
            <person name="Raj R."/>
            <person name="Weissenberger G."/>
            <person name="Xin Y."/>
            <person name="Zou X."/>
            <person name="Han Y."/>
            <person name="Richards S."/>
            <person name="Worley K."/>
            <person name="Muzny D."/>
            <person name="Gibbs R."/>
        </authorList>
    </citation>
    <scope>NUCLEOTIDE SEQUENCE</scope>
    <source>
        <strain evidence="10">Sampled in the wild</strain>
    </source>
</reference>
<dbReference type="PRINTS" id="PR00625">
    <property type="entry name" value="JDOMAIN"/>
</dbReference>
<keyword evidence="1" id="KW-0479">Metal-binding</keyword>
<sequence length="551" mass="63971">MFLLKLIPYNIMTRCHYDILGVPRDVDNTSLRAAYKKCALKWHPDKNLDNVEKAKEEFQLVQQAFEVLSDPQERAWYDKHREAILKGGFGDNYKDESLNLFPYFSASCYRGFGDDEKGFYAVYREVFNKIYAEDWEAKEEDDDDDDDEEEDIPKVPGFGYSDSSYEEVVGPFYAYWDNYCTTKSFVWLDEFDTREAPNRRVMRYMEKENKKVRDKARKERNEEIRALVKFVRKRDKRLEKHREYLKEKAAENAKKAQLNRLRQLEERKRQIAESKQTSLLKMEDVEKELQALEDNLAQEFGENSSQEEICSGDEDGLVLDQLYCVACNKTFKNEKSFANHENSKKHKENVSTLKTAMENSEMNSDREVLDDENLEDNETANASDIEEDLVTNEELPNSKKKSKNKKVLKPVEEFVKKLSSDDSDNDFSQSNSKKQKKKKTRRKANNTNGNSNNDKAEDVPSPSQEETNEINVKSNEETVKVSKKSGKSQAKNAGKQKKSSEECIKDLDHTCATCATTFSSKNKLFQHLKDSGHSKYIPKNILHGKEKVPVK</sequence>
<dbReference type="InterPro" id="IPR018253">
    <property type="entry name" value="DnaJ_domain_CS"/>
</dbReference>
<dbReference type="Gene3D" id="3.30.160.60">
    <property type="entry name" value="Classic Zinc Finger"/>
    <property type="match status" value="1"/>
</dbReference>
<dbReference type="Pfam" id="PF00226">
    <property type="entry name" value="DnaJ"/>
    <property type="match status" value="1"/>
</dbReference>
<dbReference type="PROSITE" id="PS00636">
    <property type="entry name" value="DNAJ_1"/>
    <property type="match status" value="1"/>
</dbReference>
<keyword evidence="6" id="KW-0175">Coiled coil</keyword>